<keyword evidence="2" id="KW-0732">Signal</keyword>
<keyword evidence="5" id="KW-1185">Reference proteome</keyword>
<reference evidence="4 5" key="1">
    <citation type="submission" date="2023-01" db="EMBL/GenBank/DDBJ databases">
        <title>Novel species of the genus Asticcacaulis isolated from rivers.</title>
        <authorList>
            <person name="Lu H."/>
        </authorList>
    </citation>
    <scope>NUCLEOTIDE SEQUENCE [LARGE SCALE GENOMIC DNA]</scope>
    <source>
        <strain evidence="4 5">BYS171W</strain>
    </source>
</reference>
<dbReference type="PANTHER" id="PTHR48081:SF13">
    <property type="entry name" value="ALPHA_BETA HYDROLASE"/>
    <property type="match status" value="1"/>
</dbReference>
<dbReference type="EMBL" id="JAQQKX010000009">
    <property type="protein sequence ID" value="MDC7683994.1"/>
    <property type="molecule type" value="Genomic_DNA"/>
</dbReference>
<evidence type="ECO:0000256" key="2">
    <source>
        <dbReference type="SAM" id="SignalP"/>
    </source>
</evidence>
<dbReference type="Gene3D" id="3.40.50.1820">
    <property type="entry name" value="alpha/beta hydrolase"/>
    <property type="match status" value="1"/>
</dbReference>
<dbReference type="SUPFAM" id="SSF53474">
    <property type="entry name" value="alpha/beta-Hydrolases"/>
    <property type="match status" value="1"/>
</dbReference>
<proteinExistence type="predicted"/>
<keyword evidence="1 4" id="KW-0378">Hydrolase</keyword>
<name>A0ABT5HVK7_9CAUL</name>
<evidence type="ECO:0000259" key="3">
    <source>
        <dbReference type="Pfam" id="PF20434"/>
    </source>
</evidence>
<evidence type="ECO:0000256" key="1">
    <source>
        <dbReference type="ARBA" id="ARBA00022801"/>
    </source>
</evidence>
<dbReference type="RefSeq" id="WP_272748451.1">
    <property type="nucleotide sequence ID" value="NZ_JAQQKX010000009.1"/>
</dbReference>
<sequence length="323" mass="34539">MDRRTLLMGAAGMVVAKAAAAQTPVSGSSPFTVEGVISQQSKDFPNVRAPDLPPTRTITAQEDVVYLTRGSEKLALDIYRPAKAGACPAVLMVHGGGWESGSRQMERSFCKRMAALGFVAIPVSYRLGEGGRFPGNVLDLKAAVRWVRAHAAEYDIDSRFVAIAGGSAGGHLAAFLGASNGVTAFDDAPGDSRIDAVVDIDGAASFPDAVLIKREEERLGATSRYLGGNYSTRRETWFAASPLTYVGRQSAPTLFINSNRPTPVLPGRPEMKARLNALGIVSEIIDMPAGTPHPFWLVEPWFTPTIERTAAFLMAQYKVKIGA</sequence>
<accession>A0ABT5HVK7</accession>
<dbReference type="Proteomes" id="UP001214854">
    <property type="component" value="Unassembled WGS sequence"/>
</dbReference>
<evidence type="ECO:0000313" key="5">
    <source>
        <dbReference type="Proteomes" id="UP001214854"/>
    </source>
</evidence>
<protein>
    <submittedName>
        <fullName evidence="4">Alpha/beta hydrolase</fullName>
    </submittedName>
</protein>
<dbReference type="InterPro" id="IPR029058">
    <property type="entry name" value="AB_hydrolase_fold"/>
</dbReference>
<comment type="caution">
    <text evidence="4">The sequence shown here is derived from an EMBL/GenBank/DDBJ whole genome shotgun (WGS) entry which is preliminary data.</text>
</comment>
<dbReference type="InterPro" id="IPR050300">
    <property type="entry name" value="GDXG_lipolytic_enzyme"/>
</dbReference>
<feature type="domain" description="BD-FAE-like" evidence="3">
    <location>
        <begin position="76"/>
        <end position="260"/>
    </location>
</feature>
<evidence type="ECO:0000313" key="4">
    <source>
        <dbReference type="EMBL" id="MDC7683994.1"/>
    </source>
</evidence>
<dbReference type="Pfam" id="PF20434">
    <property type="entry name" value="BD-FAE"/>
    <property type="match status" value="1"/>
</dbReference>
<dbReference type="PANTHER" id="PTHR48081">
    <property type="entry name" value="AB HYDROLASE SUPERFAMILY PROTEIN C4A8.06C"/>
    <property type="match status" value="1"/>
</dbReference>
<dbReference type="GO" id="GO:0016787">
    <property type="term" value="F:hydrolase activity"/>
    <property type="evidence" value="ECO:0007669"/>
    <property type="project" value="UniProtKB-KW"/>
</dbReference>
<gene>
    <name evidence="4" type="ORF">PQU92_11955</name>
</gene>
<feature type="chain" id="PRO_5047491493" evidence="2">
    <location>
        <begin position="22"/>
        <end position="323"/>
    </location>
</feature>
<feature type="signal peptide" evidence="2">
    <location>
        <begin position="1"/>
        <end position="21"/>
    </location>
</feature>
<organism evidence="4 5">
    <name type="scientific">Asticcacaulis aquaticus</name>
    <dbReference type="NCBI Taxonomy" id="2984212"/>
    <lineage>
        <taxon>Bacteria</taxon>
        <taxon>Pseudomonadati</taxon>
        <taxon>Pseudomonadota</taxon>
        <taxon>Alphaproteobacteria</taxon>
        <taxon>Caulobacterales</taxon>
        <taxon>Caulobacteraceae</taxon>
        <taxon>Asticcacaulis</taxon>
    </lineage>
</organism>
<dbReference type="InterPro" id="IPR049492">
    <property type="entry name" value="BD-FAE-like_dom"/>
</dbReference>